<dbReference type="Gene3D" id="2.40.160.20">
    <property type="match status" value="1"/>
</dbReference>
<proteinExistence type="predicted"/>
<dbReference type="InterPro" id="IPR006315">
    <property type="entry name" value="OM_autotransptr_brl_dom"/>
</dbReference>
<dbReference type="AlphaFoldDB" id="A0A009SY93"/>
<dbReference type="InterPro" id="IPR027385">
    <property type="entry name" value="Beta-barrel_OMP"/>
</dbReference>
<name>A0A009SY93_ACIBA</name>
<evidence type="ECO:0000256" key="1">
    <source>
        <dbReference type="ARBA" id="ARBA00022729"/>
    </source>
</evidence>
<dbReference type="EMBL" id="JEXJ01000071">
    <property type="protein sequence ID" value="EXC47285.1"/>
    <property type="molecule type" value="Genomic_DNA"/>
</dbReference>
<comment type="caution">
    <text evidence="4">The sequence shown here is derived from an EMBL/GenBank/DDBJ whole genome shotgun (WGS) entry which is preliminary data.</text>
</comment>
<organism evidence="4 5">
    <name type="scientific">Acinetobacter baumannii 99063</name>
    <dbReference type="NCBI Taxonomy" id="1310630"/>
    <lineage>
        <taxon>Bacteria</taxon>
        <taxon>Pseudomonadati</taxon>
        <taxon>Pseudomonadota</taxon>
        <taxon>Gammaproteobacteria</taxon>
        <taxon>Moraxellales</taxon>
        <taxon>Moraxellaceae</taxon>
        <taxon>Acinetobacter</taxon>
        <taxon>Acinetobacter calcoaceticus/baumannii complex</taxon>
    </lineage>
</organism>
<dbReference type="InterPro" id="IPR011250">
    <property type="entry name" value="OMP/PagP_B-barrel"/>
</dbReference>
<dbReference type="PATRIC" id="fig|1310630.3.peg.3119"/>
<evidence type="ECO:0000256" key="2">
    <source>
        <dbReference type="SAM" id="SignalP"/>
    </source>
</evidence>
<dbReference type="RefSeq" id="WP_000735148.1">
    <property type="nucleotide sequence ID" value="NZ_JEXJ01000071.1"/>
</dbReference>
<evidence type="ECO:0000313" key="5">
    <source>
        <dbReference type="Proteomes" id="UP000020735"/>
    </source>
</evidence>
<dbReference type="SUPFAM" id="SSF56925">
    <property type="entry name" value="OMPA-like"/>
    <property type="match status" value="1"/>
</dbReference>
<sequence length="178" mass="19177">MKKLLLVSLLGTVAATTANAGSTTIQPYVSAGYTFLNNDDVDVHFLGLNGGLQFNEYVGAEVFWNKSVNDIEFDGDLEELGVRTDADVQYYGIGLTAKYPLANNFYAKGMAGYARVDLDVDATYQGYTVSASEDDSGLIIQAGAGYNFTPNLAAEVAYTHVNAFDGFNGVNAQLKYNF</sequence>
<dbReference type="Proteomes" id="UP000020735">
    <property type="component" value="Unassembled WGS sequence"/>
</dbReference>
<feature type="signal peptide" evidence="2">
    <location>
        <begin position="1"/>
        <end position="20"/>
    </location>
</feature>
<feature type="domain" description="Outer membrane protein beta-barrel" evidence="3">
    <location>
        <begin position="8"/>
        <end position="175"/>
    </location>
</feature>
<evidence type="ECO:0000313" key="4">
    <source>
        <dbReference type="EMBL" id="EXC47285.1"/>
    </source>
</evidence>
<keyword evidence="1 2" id="KW-0732">Signal</keyword>
<protein>
    <submittedName>
        <fullName evidence="4">Outer membrane autotransporter barrel domain protein</fullName>
    </submittedName>
</protein>
<feature type="chain" id="PRO_5001450876" evidence="2">
    <location>
        <begin position="21"/>
        <end position="178"/>
    </location>
</feature>
<dbReference type="Pfam" id="PF13505">
    <property type="entry name" value="OMP_b-brl"/>
    <property type="match status" value="1"/>
</dbReference>
<accession>A0A009SY93</accession>
<gene>
    <name evidence="4" type="ORF">J529_3197</name>
</gene>
<evidence type="ECO:0000259" key="3">
    <source>
        <dbReference type="Pfam" id="PF13505"/>
    </source>
</evidence>
<reference evidence="4 5" key="1">
    <citation type="submission" date="2014-02" db="EMBL/GenBank/DDBJ databases">
        <title>Comparative genomics and transcriptomics to identify genetic mechanisms underlying the emergence of carbapenem resistant Acinetobacter baumannii (CRAb).</title>
        <authorList>
            <person name="Harris A.D."/>
            <person name="Johnson K.J."/>
            <person name="George J."/>
            <person name="Shefchek K."/>
            <person name="Daugherty S.C."/>
            <person name="Parankush S."/>
            <person name="Sadzewicz L."/>
            <person name="Tallon L."/>
            <person name="Sengamalay N."/>
            <person name="Hazen T.H."/>
            <person name="Rasko D.A."/>
        </authorList>
    </citation>
    <scope>NUCLEOTIDE SEQUENCE [LARGE SCALE GENOMIC DNA]</scope>
    <source>
        <strain evidence="4 5">99063</strain>
    </source>
</reference>
<dbReference type="GO" id="GO:0019867">
    <property type="term" value="C:outer membrane"/>
    <property type="evidence" value="ECO:0007669"/>
    <property type="project" value="InterPro"/>
</dbReference>
<dbReference type="NCBIfam" id="TIGR01414">
    <property type="entry name" value="autotrans_barl"/>
    <property type="match status" value="1"/>
</dbReference>